<dbReference type="Proteomes" id="UP000182635">
    <property type="component" value="Unassembled WGS sequence"/>
</dbReference>
<dbReference type="EMBL" id="FOPI01000020">
    <property type="protein sequence ID" value="SFG43248.1"/>
    <property type="molecule type" value="Genomic_DNA"/>
</dbReference>
<dbReference type="InterPro" id="IPR029058">
    <property type="entry name" value="AB_hydrolase_fold"/>
</dbReference>
<evidence type="ECO:0000313" key="3">
    <source>
        <dbReference type="EMBL" id="SFG43248.1"/>
    </source>
</evidence>
<dbReference type="RefSeq" id="WP_014072821.1">
    <property type="nucleotide sequence ID" value="NZ_AYYL01000043.1"/>
</dbReference>
<gene>
    <name evidence="3" type="ORF">SAMN02910432_01346</name>
</gene>
<dbReference type="PANTHER" id="PTHR48081:SF6">
    <property type="entry name" value="PEPTIDASE S9 PROLYL OLIGOPEPTIDASE CATALYTIC DOMAIN-CONTAINING PROTEIN"/>
    <property type="match status" value="1"/>
</dbReference>
<dbReference type="PANTHER" id="PTHR48081">
    <property type="entry name" value="AB HYDROLASE SUPERFAMILY PROTEIN C4A8.06C"/>
    <property type="match status" value="1"/>
</dbReference>
<dbReference type="GeneID" id="29801886"/>
<proteinExistence type="predicted"/>
<protein>
    <submittedName>
        <fullName evidence="3">Acetyl esterase/lipase</fullName>
    </submittedName>
</protein>
<dbReference type="InterPro" id="IPR049492">
    <property type="entry name" value="BD-FAE-like_dom"/>
</dbReference>
<evidence type="ECO:0000259" key="2">
    <source>
        <dbReference type="Pfam" id="PF20434"/>
    </source>
</evidence>
<dbReference type="GO" id="GO:0016787">
    <property type="term" value="F:hydrolase activity"/>
    <property type="evidence" value="ECO:0007669"/>
    <property type="project" value="UniProtKB-KW"/>
</dbReference>
<organism evidence="3 4">
    <name type="scientific">Ligilactobacillus ruminis DSM 20403 = NBRC 102161</name>
    <dbReference type="NCBI Taxonomy" id="1423798"/>
    <lineage>
        <taxon>Bacteria</taxon>
        <taxon>Bacillati</taxon>
        <taxon>Bacillota</taxon>
        <taxon>Bacilli</taxon>
        <taxon>Lactobacillales</taxon>
        <taxon>Lactobacillaceae</taxon>
        <taxon>Ligilactobacillus</taxon>
    </lineage>
</organism>
<dbReference type="OrthoDB" id="9794725at2"/>
<dbReference type="Gene3D" id="3.40.50.1820">
    <property type="entry name" value="alpha/beta hydrolase"/>
    <property type="match status" value="1"/>
</dbReference>
<sequence>MRYFEHNLKTPLTSDARLICYIPDNSEEIEPHRKRRAIIICPGGSYAKTSDREAEPIALELLSMDCAVCILRYSCAPRRFPKALCELAQSVLFLKENAERFNIDEGKILVMGFSAGGHLAACLGIIPDELEKLGYDEKLIRPAGMILCYPVITSGRYWHQGSFENLLGDELMERSSAFSLEKIVNDKTPKAFIWQTFADRTVPVQNSLLLAEALSENAIPFELHVYPKGRHGLGLGTKISAKNETYVEKDVQSWVFLLKRWLEDNFPNTSIFNQNG</sequence>
<keyword evidence="1" id="KW-0378">Hydrolase</keyword>
<feature type="domain" description="BD-FAE-like" evidence="2">
    <location>
        <begin position="33"/>
        <end position="214"/>
    </location>
</feature>
<evidence type="ECO:0000313" key="4">
    <source>
        <dbReference type="Proteomes" id="UP000182635"/>
    </source>
</evidence>
<accession>A0A1I2RRV1</accession>
<dbReference type="InterPro" id="IPR050300">
    <property type="entry name" value="GDXG_lipolytic_enzyme"/>
</dbReference>
<evidence type="ECO:0000256" key="1">
    <source>
        <dbReference type="ARBA" id="ARBA00022801"/>
    </source>
</evidence>
<dbReference type="AlphaFoldDB" id="A0A1I2RRV1"/>
<dbReference type="Pfam" id="PF20434">
    <property type="entry name" value="BD-FAE"/>
    <property type="match status" value="1"/>
</dbReference>
<reference evidence="4" key="1">
    <citation type="submission" date="2016-10" db="EMBL/GenBank/DDBJ databases">
        <authorList>
            <person name="Varghese N."/>
            <person name="Submissions S."/>
        </authorList>
    </citation>
    <scope>NUCLEOTIDE SEQUENCE [LARGE SCALE GENOMIC DNA]</scope>
    <source>
        <strain evidence="4">DSM 20403</strain>
    </source>
</reference>
<dbReference type="SUPFAM" id="SSF53474">
    <property type="entry name" value="alpha/beta-Hydrolases"/>
    <property type="match status" value="1"/>
</dbReference>
<name>A0A1I2RRV1_9LACO</name>